<evidence type="ECO:0000259" key="1">
    <source>
        <dbReference type="Pfam" id="PF25790"/>
    </source>
</evidence>
<feature type="domain" description="BCD1 alpha/beta" evidence="1">
    <location>
        <begin position="3"/>
        <end position="120"/>
    </location>
</feature>
<accession>A0A814UC02</accession>
<evidence type="ECO:0000313" key="3">
    <source>
        <dbReference type="EMBL" id="CAF1177808.1"/>
    </source>
</evidence>
<organism evidence="2 4">
    <name type="scientific">Rotaria sordida</name>
    <dbReference type="NCBI Taxonomy" id="392033"/>
    <lineage>
        <taxon>Eukaryota</taxon>
        <taxon>Metazoa</taxon>
        <taxon>Spiralia</taxon>
        <taxon>Gnathifera</taxon>
        <taxon>Rotifera</taxon>
        <taxon>Eurotatoria</taxon>
        <taxon>Bdelloidea</taxon>
        <taxon>Philodinida</taxon>
        <taxon>Philodinidae</taxon>
        <taxon>Rotaria</taxon>
    </lineage>
</organism>
<comment type="caution">
    <text evidence="2">The sequence shown here is derived from an EMBL/GenBank/DDBJ whole genome shotgun (WGS) entry which is preliminary data.</text>
</comment>
<dbReference type="Pfam" id="PF25790">
    <property type="entry name" value="BCD1"/>
    <property type="match status" value="1"/>
</dbReference>
<proteinExistence type="predicted"/>
<evidence type="ECO:0000313" key="2">
    <source>
        <dbReference type="EMBL" id="CAF1173181.1"/>
    </source>
</evidence>
<dbReference type="AlphaFoldDB" id="A0A814UC02"/>
<reference evidence="2" key="1">
    <citation type="submission" date="2021-02" db="EMBL/GenBank/DDBJ databases">
        <authorList>
            <person name="Nowell W R."/>
        </authorList>
    </citation>
    <scope>NUCLEOTIDE SEQUENCE</scope>
</reference>
<gene>
    <name evidence="2" type="ORF">RFH988_LOCUS23089</name>
    <name evidence="3" type="ORF">SEV965_LOCUS19881</name>
</gene>
<dbReference type="Proteomes" id="UP000663889">
    <property type="component" value="Unassembled WGS sequence"/>
</dbReference>
<evidence type="ECO:0000313" key="4">
    <source>
        <dbReference type="Proteomes" id="UP000663882"/>
    </source>
</evidence>
<name>A0A814UC02_9BILA</name>
<dbReference type="Proteomes" id="UP000663882">
    <property type="component" value="Unassembled WGS sequence"/>
</dbReference>
<dbReference type="EMBL" id="CAJNOU010001260">
    <property type="protein sequence ID" value="CAF1177808.1"/>
    <property type="molecule type" value="Genomic_DNA"/>
</dbReference>
<protein>
    <recommendedName>
        <fullName evidence="1">BCD1 alpha/beta domain-containing protein</fullName>
    </recommendedName>
</protein>
<dbReference type="OrthoDB" id="272357at2759"/>
<dbReference type="EMBL" id="CAJNOO010001579">
    <property type="protein sequence ID" value="CAF1173181.1"/>
    <property type="molecule type" value="Genomic_DNA"/>
</dbReference>
<dbReference type="InterPro" id="IPR057721">
    <property type="entry name" value="BCD1_alpha/beta"/>
</dbReference>
<sequence>MWFDKKTNDIFWHIECQFFINTFYTWTITNLSTNETTLSNIFKKFHNYLNETSNINDELILLKLKNFSHEQQISIYIENFGQKRKQFGKYEKCSFNTIIDLFHERIFIEYPILFISLINYENNMKENLYKKKISN</sequence>